<dbReference type="EMBL" id="LR796266">
    <property type="protein sequence ID" value="CAB4132311.1"/>
    <property type="molecule type" value="Genomic_DNA"/>
</dbReference>
<evidence type="ECO:0000313" key="1">
    <source>
        <dbReference type="EMBL" id="CAB4132311.1"/>
    </source>
</evidence>
<protein>
    <recommendedName>
        <fullName evidence="2">Macro domain containing protein</fullName>
    </recommendedName>
</protein>
<gene>
    <name evidence="1" type="ORF">UFOVP253_3</name>
</gene>
<evidence type="ECO:0008006" key="2">
    <source>
        <dbReference type="Google" id="ProtNLM"/>
    </source>
</evidence>
<name>A0A6J5LDM0_9CAUD</name>
<proteinExistence type="predicted"/>
<accession>A0A6J5LDM0</accession>
<reference evidence="1" key="1">
    <citation type="submission" date="2020-04" db="EMBL/GenBank/DDBJ databases">
        <authorList>
            <person name="Chiriac C."/>
            <person name="Salcher M."/>
            <person name="Ghai R."/>
            <person name="Kavagutti S V."/>
        </authorList>
    </citation>
    <scope>NUCLEOTIDE SEQUENCE</scope>
</reference>
<organism evidence="1">
    <name type="scientific">uncultured Caudovirales phage</name>
    <dbReference type="NCBI Taxonomy" id="2100421"/>
    <lineage>
        <taxon>Viruses</taxon>
        <taxon>Duplodnaviria</taxon>
        <taxon>Heunggongvirae</taxon>
        <taxon>Uroviricota</taxon>
        <taxon>Caudoviricetes</taxon>
        <taxon>Peduoviridae</taxon>
        <taxon>Maltschvirus</taxon>
        <taxon>Maltschvirus maltsch</taxon>
    </lineage>
</organism>
<sequence>MITTLAENEVFIAGTNMNGHHYGGAAAQAHRDFGLVWGIPEGLSGQTYAFPTLEREMTKRGTKALERSRDRLYETARALPEKTFLLTPVGMGIAGYSYDEIAPLFVNLPDNIKKVGWNQYADQSQEIINRKVREIEG</sequence>